<dbReference type="Proteomes" id="UP000236544">
    <property type="component" value="Unassembled WGS sequence"/>
</dbReference>
<name>A0A0P1KLU7_9SACH</name>
<evidence type="ECO:0000313" key="1">
    <source>
        <dbReference type="EMBL" id="CUS20319.1"/>
    </source>
</evidence>
<dbReference type="AlphaFoldDB" id="A0A0P1KLU7"/>
<organism evidence="1 2">
    <name type="scientific">Lachancea quebecensis</name>
    <dbReference type="NCBI Taxonomy" id="1654605"/>
    <lineage>
        <taxon>Eukaryota</taxon>
        <taxon>Fungi</taxon>
        <taxon>Dikarya</taxon>
        <taxon>Ascomycota</taxon>
        <taxon>Saccharomycotina</taxon>
        <taxon>Saccharomycetes</taxon>
        <taxon>Saccharomycetales</taxon>
        <taxon>Saccharomycetaceae</taxon>
        <taxon>Lachancea</taxon>
    </lineage>
</organism>
<protein>
    <submittedName>
        <fullName evidence="1">LAQU0S01e03928g1_1</fullName>
    </submittedName>
</protein>
<dbReference type="EMBL" id="LN890560">
    <property type="protein sequence ID" value="CUS20319.1"/>
    <property type="molecule type" value="Genomic_DNA"/>
</dbReference>
<gene>
    <name evidence="1" type="ORF">LAQU0_S01e03928g</name>
</gene>
<dbReference type="OrthoDB" id="1259151at2759"/>
<accession>A0A0P1KLU7</accession>
<reference evidence="2" key="1">
    <citation type="submission" date="2015-10" db="EMBL/GenBank/DDBJ databases">
        <authorList>
            <person name="Devillers H."/>
        </authorList>
    </citation>
    <scope>NUCLEOTIDE SEQUENCE [LARGE SCALE GENOMIC DNA]</scope>
</reference>
<evidence type="ECO:0000313" key="2">
    <source>
        <dbReference type="Proteomes" id="UP000236544"/>
    </source>
</evidence>
<sequence length="183" mass="20868">MSINSLTVQDNSELPFLPLDGESVPYRAVLASTTWYPLMGPELKPNKKYEGAVRMSFKLFVTSRRLVFVNCSQDAEQQIENIVVLYRQLVLPAGVSQPLTLEMPWIGPNYLRFAFRVLPEQANQNGQWLNSVYTWFCDVALEKGTPPLKDIFRLHDAIRQTLVDSNSADHVARQEEPLPLYTP</sequence>
<proteinExistence type="predicted"/>
<keyword evidence="2" id="KW-1185">Reference proteome</keyword>